<name>A0ABW0TS33_9BACL</name>
<keyword evidence="1" id="KW-0175">Coiled coil</keyword>
<organism evidence="3 4">
    <name type="scientific">Sporosarcina soli</name>
    <dbReference type="NCBI Taxonomy" id="334736"/>
    <lineage>
        <taxon>Bacteria</taxon>
        <taxon>Bacillati</taxon>
        <taxon>Bacillota</taxon>
        <taxon>Bacilli</taxon>
        <taxon>Bacillales</taxon>
        <taxon>Caryophanaceae</taxon>
        <taxon>Sporosarcina</taxon>
    </lineage>
</organism>
<dbReference type="RefSeq" id="WP_381439782.1">
    <property type="nucleotide sequence ID" value="NZ_JBHSNO010000016.1"/>
</dbReference>
<evidence type="ECO:0000313" key="3">
    <source>
        <dbReference type="EMBL" id="MFC5591684.1"/>
    </source>
</evidence>
<reference evidence="4" key="1">
    <citation type="journal article" date="2019" name="Int. J. Syst. Evol. Microbiol.">
        <title>The Global Catalogue of Microorganisms (GCM) 10K type strain sequencing project: providing services to taxonomists for standard genome sequencing and annotation.</title>
        <authorList>
            <consortium name="The Broad Institute Genomics Platform"/>
            <consortium name="The Broad Institute Genome Sequencing Center for Infectious Disease"/>
            <person name="Wu L."/>
            <person name="Ma J."/>
        </authorList>
    </citation>
    <scope>NUCLEOTIDE SEQUENCE [LARGE SCALE GENOMIC DNA]</scope>
    <source>
        <strain evidence="4">CGMCC 4.1434</strain>
    </source>
</reference>
<evidence type="ECO:0000256" key="2">
    <source>
        <dbReference type="SAM" id="Phobius"/>
    </source>
</evidence>
<gene>
    <name evidence="3" type="ORF">ACFPRA_22620</name>
</gene>
<keyword evidence="2" id="KW-1133">Transmembrane helix</keyword>
<evidence type="ECO:0000313" key="4">
    <source>
        <dbReference type="Proteomes" id="UP001596109"/>
    </source>
</evidence>
<feature type="transmembrane region" description="Helical" evidence="2">
    <location>
        <begin position="22"/>
        <end position="45"/>
    </location>
</feature>
<keyword evidence="2" id="KW-0812">Transmembrane</keyword>
<keyword evidence="4" id="KW-1185">Reference proteome</keyword>
<comment type="caution">
    <text evidence="3">The sequence shown here is derived from an EMBL/GenBank/DDBJ whole genome shotgun (WGS) entry which is preliminary data.</text>
</comment>
<dbReference type="EMBL" id="JBHSNO010000016">
    <property type="protein sequence ID" value="MFC5591684.1"/>
    <property type="molecule type" value="Genomic_DNA"/>
</dbReference>
<evidence type="ECO:0000256" key="1">
    <source>
        <dbReference type="SAM" id="Coils"/>
    </source>
</evidence>
<proteinExistence type="predicted"/>
<keyword evidence="2" id="KW-0472">Membrane</keyword>
<protein>
    <submittedName>
        <fullName evidence="3">Uncharacterized protein</fullName>
    </submittedName>
</protein>
<accession>A0ABW0TS33</accession>
<feature type="coiled-coil region" evidence="1">
    <location>
        <begin position="52"/>
        <end position="86"/>
    </location>
</feature>
<sequence length="88" mass="10048">MTNTEGINQNNQDSNTIRADELAALGEVIFTVGYAISTLATVLALEEDRQVERQEKIDKENMRKQIKDLTNEVKKLIKQINNENSRRS</sequence>
<dbReference type="Proteomes" id="UP001596109">
    <property type="component" value="Unassembled WGS sequence"/>
</dbReference>